<dbReference type="AlphaFoldDB" id="A0A6J4S6G0"/>
<feature type="chain" id="PRO_5039214662" evidence="2">
    <location>
        <begin position="22"/>
        <end position="89"/>
    </location>
</feature>
<protein>
    <submittedName>
        <fullName evidence="3">Uncharacterized protein</fullName>
    </submittedName>
</protein>
<evidence type="ECO:0000256" key="2">
    <source>
        <dbReference type="SAM" id="SignalP"/>
    </source>
</evidence>
<sequence length="89" mass="9464">MTPLRSALLALLILVALPATAGAALSPFEQRLEMAREEAGNPKPPPSRYALPAGNLDVDPAETVASQPGQRMIFTVSLDRAVERGSLRL</sequence>
<evidence type="ECO:0000313" key="3">
    <source>
        <dbReference type="EMBL" id="CAA9484645.1"/>
    </source>
</evidence>
<proteinExistence type="predicted"/>
<dbReference type="EMBL" id="CADCVS010000166">
    <property type="protein sequence ID" value="CAA9484645.1"/>
    <property type="molecule type" value="Genomic_DNA"/>
</dbReference>
<reference evidence="3" key="1">
    <citation type="submission" date="2020-02" db="EMBL/GenBank/DDBJ databases">
        <authorList>
            <person name="Meier V. D."/>
        </authorList>
    </citation>
    <scope>NUCLEOTIDE SEQUENCE</scope>
    <source>
        <strain evidence="3">AVDCRST_MAG30</strain>
    </source>
</reference>
<gene>
    <name evidence="3" type="ORF">AVDCRST_MAG30-1014</name>
</gene>
<keyword evidence="2" id="KW-0732">Signal</keyword>
<name>A0A6J4S6G0_9ACTN</name>
<organism evidence="3">
    <name type="scientific">uncultured Solirubrobacteraceae bacterium</name>
    <dbReference type="NCBI Taxonomy" id="1162706"/>
    <lineage>
        <taxon>Bacteria</taxon>
        <taxon>Bacillati</taxon>
        <taxon>Actinomycetota</taxon>
        <taxon>Thermoleophilia</taxon>
        <taxon>Solirubrobacterales</taxon>
        <taxon>Solirubrobacteraceae</taxon>
        <taxon>environmental samples</taxon>
    </lineage>
</organism>
<feature type="non-terminal residue" evidence="3">
    <location>
        <position position="89"/>
    </location>
</feature>
<evidence type="ECO:0000256" key="1">
    <source>
        <dbReference type="SAM" id="MobiDB-lite"/>
    </source>
</evidence>
<accession>A0A6J4S6G0</accession>
<feature type="region of interest" description="Disordered" evidence="1">
    <location>
        <begin position="35"/>
        <end position="55"/>
    </location>
</feature>
<feature type="signal peptide" evidence="2">
    <location>
        <begin position="1"/>
        <end position="21"/>
    </location>
</feature>